<gene>
    <name evidence="1" type="ORF">OVY01_11200</name>
</gene>
<comment type="caution">
    <text evidence="1">The sequence shown here is derived from an EMBL/GenBank/DDBJ whole genome shotgun (WGS) entry which is preliminary data.</text>
</comment>
<organism evidence="1 2">
    <name type="scientific">Robbsia betulipollinis</name>
    <dbReference type="NCBI Taxonomy" id="2981849"/>
    <lineage>
        <taxon>Bacteria</taxon>
        <taxon>Pseudomonadati</taxon>
        <taxon>Pseudomonadota</taxon>
        <taxon>Betaproteobacteria</taxon>
        <taxon>Burkholderiales</taxon>
        <taxon>Burkholderiaceae</taxon>
        <taxon>Robbsia</taxon>
    </lineage>
</organism>
<dbReference type="Proteomes" id="UP001082899">
    <property type="component" value="Unassembled WGS sequence"/>
</dbReference>
<dbReference type="Pfam" id="PF10636">
    <property type="entry name" value="hemP"/>
    <property type="match status" value="1"/>
</dbReference>
<accession>A0ABT3ZMP4</accession>
<proteinExistence type="predicted"/>
<evidence type="ECO:0000313" key="2">
    <source>
        <dbReference type="Proteomes" id="UP001082899"/>
    </source>
</evidence>
<protein>
    <submittedName>
        <fullName evidence="1">Hemin uptake protein HemP</fullName>
    </submittedName>
</protein>
<dbReference type="RefSeq" id="WP_267847505.1">
    <property type="nucleotide sequence ID" value="NZ_JAPMXC010000001.1"/>
</dbReference>
<dbReference type="InterPro" id="IPR019600">
    <property type="entry name" value="Hemin_uptake_protein_HemP"/>
</dbReference>
<name>A0ABT3ZMP4_9BURK</name>
<sequence length="122" mass="12890">MNPLHRSITPRTLHLQRRDASERTSAARATVLAPRRVVVPLNAAGQEVARSGAAPSAAVTVQAASPAAPSEAMPSIRSALPCVDGSVTSENLLRGGKVVRILHNGESYQLRATRHGKLILTK</sequence>
<reference evidence="1" key="1">
    <citation type="submission" date="2022-11" db="EMBL/GenBank/DDBJ databases">
        <title>Robbsia betulipollinis sp. nov., isolated from pollen of birch (Betula pendula).</title>
        <authorList>
            <person name="Shi H."/>
            <person name="Ambika Manirajan B."/>
            <person name="Ratering S."/>
            <person name="Geissler-Plaum R."/>
            <person name="Schnell S."/>
        </authorList>
    </citation>
    <scope>NUCLEOTIDE SEQUENCE</scope>
    <source>
        <strain evidence="1">Bb-Pol-6</strain>
    </source>
</reference>
<evidence type="ECO:0000313" key="1">
    <source>
        <dbReference type="EMBL" id="MCY0387790.1"/>
    </source>
</evidence>
<dbReference type="Gene3D" id="2.10.70.10">
    <property type="entry name" value="Complement Module, domain 1"/>
    <property type="match status" value="1"/>
</dbReference>
<dbReference type="EMBL" id="JAPMXC010000001">
    <property type="protein sequence ID" value="MCY0387790.1"/>
    <property type="molecule type" value="Genomic_DNA"/>
</dbReference>
<keyword evidence="2" id="KW-1185">Reference proteome</keyword>